<keyword evidence="2" id="KW-1185">Reference proteome</keyword>
<gene>
    <name evidence="1" type="ORF">COMA1_30464</name>
</gene>
<protein>
    <submittedName>
        <fullName evidence="1">Uncharacterized protein</fullName>
    </submittedName>
</protein>
<reference evidence="1 2" key="1">
    <citation type="submission" date="2015-10" db="EMBL/GenBank/DDBJ databases">
        <authorList>
            <person name="Gilbert D.G."/>
        </authorList>
    </citation>
    <scope>NUCLEOTIDE SEQUENCE [LARGE SCALE GENOMIC DNA]</scope>
    <source>
        <strain evidence="1">COMA1</strain>
    </source>
</reference>
<proteinExistence type="predicted"/>
<evidence type="ECO:0000313" key="2">
    <source>
        <dbReference type="Proteomes" id="UP000199032"/>
    </source>
</evidence>
<dbReference type="STRING" id="1742972.COMA1_30464"/>
<evidence type="ECO:0000313" key="1">
    <source>
        <dbReference type="EMBL" id="CUS37207.1"/>
    </source>
</evidence>
<sequence>MLLLEEGKQAGVSQHVDLSDGGMGTAGLASSRFLRGERPPIRLNRRVMTTRLGFLVCNMGVSPT</sequence>
<name>A0A0S4LHX8_9BACT</name>
<dbReference type="Proteomes" id="UP000199032">
    <property type="component" value="Unassembled WGS sequence"/>
</dbReference>
<accession>A0A0S4LHX8</accession>
<organism evidence="1 2">
    <name type="scientific">Candidatus Nitrospira nitrosa</name>
    <dbReference type="NCBI Taxonomy" id="1742972"/>
    <lineage>
        <taxon>Bacteria</taxon>
        <taxon>Pseudomonadati</taxon>
        <taxon>Nitrospirota</taxon>
        <taxon>Nitrospiria</taxon>
        <taxon>Nitrospirales</taxon>
        <taxon>Nitrospiraceae</taxon>
        <taxon>Nitrospira</taxon>
    </lineage>
</organism>
<dbReference type="AlphaFoldDB" id="A0A0S4LHX8"/>
<dbReference type="EMBL" id="CZQA01000009">
    <property type="protein sequence ID" value="CUS37207.1"/>
    <property type="molecule type" value="Genomic_DNA"/>
</dbReference>